<dbReference type="PROSITE" id="PS50249">
    <property type="entry name" value="MPN"/>
    <property type="match status" value="1"/>
</dbReference>
<feature type="domain" description="MPN" evidence="2">
    <location>
        <begin position="1"/>
        <end position="64"/>
    </location>
</feature>
<proteinExistence type="predicted"/>
<protein>
    <recommendedName>
        <fullName evidence="2">MPN domain-containing protein</fullName>
    </recommendedName>
</protein>
<evidence type="ECO:0000256" key="1">
    <source>
        <dbReference type="SAM" id="MobiDB-lite"/>
    </source>
</evidence>
<comment type="caution">
    <text evidence="3">The sequence shown here is derived from an EMBL/GenBank/DDBJ whole genome shotgun (WGS) entry which is preliminary data.</text>
</comment>
<dbReference type="PANTHER" id="PTHR10410">
    <property type="entry name" value="EUKARYOTIC TRANSLATION INITIATION FACTOR 3 -RELATED"/>
    <property type="match status" value="1"/>
</dbReference>
<dbReference type="InterPro" id="IPR000555">
    <property type="entry name" value="JAMM/MPN+_dom"/>
</dbReference>
<keyword evidence="4" id="KW-1185">Reference proteome</keyword>
<feature type="compositionally biased region" description="Polar residues" evidence="1">
    <location>
        <begin position="217"/>
        <end position="229"/>
    </location>
</feature>
<dbReference type="InterPro" id="IPR037518">
    <property type="entry name" value="MPN"/>
</dbReference>
<dbReference type="EMBL" id="JASJQH010000666">
    <property type="protein sequence ID" value="KAK9763338.1"/>
    <property type="molecule type" value="Genomic_DNA"/>
</dbReference>
<dbReference type="Proteomes" id="UP001479436">
    <property type="component" value="Unassembled WGS sequence"/>
</dbReference>
<dbReference type="InterPro" id="IPR050242">
    <property type="entry name" value="JAMM_MPN+_peptidase_M67A"/>
</dbReference>
<dbReference type="Gene3D" id="3.40.140.10">
    <property type="entry name" value="Cytidine Deaminase, domain 2"/>
    <property type="match status" value="1"/>
</dbReference>
<organism evidence="3 4">
    <name type="scientific">Basidiobolus ranarum</name>
    <dbReference type="NCBI Taxonomy" id="34480"/>
    <lineage>
        <taxon>Eukaryota</taxon>
        <taxon>Fungi</taxon>
        <taxon>Fungi incertae sedis</taxon>
        <taxon>Zoopagomycota</taxon>
        <taxon>Entomophthoromycotina</taxon>
        <taxon>Basidiobolomycetes</taxon>
        <taxon>Basidiobolales</taxon>
        <taxon>Basidiobolaceae</taxon>
        <taxon>Basidiobolus</taxon>
    </lineage>
</organism>
<accession>A0ABR2WPB8</accession>
<dbReference type="Pfam" id="PF01398">
    <property type="entry name" value="JAB"/>
    <property type="match status" value="1"/>
</dbReference>
<evidence type="ECO:0000259" key="2">
    <source>
        <dbReference type="PROSITE" id="PS50249"/>
    </source>
</evidence>
<feature type="region of interest" description="Disordered" evidence="1">
    <location>
        <begin position="163"/>
        <end position="229"/>
    </location>
</feature>
<evidence type="ECO:0000313" key="3">
    <source>
        <dbReference type="EMBL" id="KAK9763338.1"/>
    </source>
</evidence>
<sequence length="257" mass="29085">MQVVGWYHSHPTFAPDPSLVDMENQRNYQHLFRHEGSEDEPFVGAIVGPYDPRLPGSSSVINWFYSSTYADERGHPKRLIFDLVENSDLPSIQADEWLKLISEYQVSPEKVCLSDSWRPGHSETKLEKMVNSLAGRMPWLRVEPSETPDNQDSEDKQEVLPPIQESLPPMQPDTPIDVAPNPPATNETLVTNEEKPPSASELDSVTQSDSESDQDQTEFSANSTQSSLLEAQCPVVDLEKQKEDYFLSKLVDQLQNW</sequence>
<gene>
    <name evidence="3" type="ORF">K7432_010073</name>
</gene>
<name>A0ABR2WPB8_9FUNG</name>
<evidence type="ECO:0000313" key="4">
    <source>
        <dbReference type="Proteomes" id="UP001479436"/>
    </source>
</evidence>
<reference evidence="3 4" key="1">
    <citation type="submission" date="2023-04" db="EMBL/GenBank/DDBJ databases">
        <title>Genome of Basidiobolus ranarum AG-B5.</title>
        <authorList>
            <person name="Stajich J.E."/>
            <person name="Carter-House D."/>
            <person name="Gryganskyi A."/>
        </authorList>
    </citation>
    <scope>NUCLEOTIDE SEQUENCE [LARGE SCALE GENOMIC DNA]</scope>
    <source>
        <strain evidence="3 4">AG-B5</strain>
    </source>
</reference>
<dbReference type="SUPFAM" id="SSF102712">
    <property type="entry name" value="JAB1/MPN domain"/>
    <property type="match status" value="1"/>
</dbReference>